<reference evidence="1 2" key="1">
    <citation type="journal article" date="2015" name="Genome Announc.">
        <title>Expanding the biotechnology potential of lactobacilli through comparative genomics of 213 strains and associated genera.</title>
        <authorList>
            <person name="Sun Z."/>
            <person name="Harris H.M."/>
            <person name="McCann A."/>
            <person name="Guo C."/>
            <person name="Argimon S."/>
            <person name="Zhang W."/>
            <person name="Yang X."/>
            <person name="Jeffery I.B."/>
            <person name="Cooney J.C."/>
            <person name="Kagawa T.F."/>
            <person name="Liu W."/>
            <person name="Song Y."/>
            <person name="Salvetti E."/>
            <person name="Wrobel A."/>
            <person name="Rasinkangas P."/>
            <person name="Parkhill J."/>
            <person name="Rea M.C."/>
            <person name="O'Sullivan O."/>
            <person name="Ritari J."/>
            <person name="Douillard F.P."/>
            <person name="Paul Ross R."/>
            <person name="Yang R."/>
            <person name="Briner A.E."/>
            <person name="Felis G.E."/>
            <person name="de Vos W.M."/>
            <person name="Barrangou R."/>
            <person name="Klaenhammer T.R."/>
            <person name="Caufield P.W."/>
            <person name="Cui Y."/>
            <person name="Zhang H."/>
            <person name="O'Toole P.W."/>
        </authorList>
    </citation>
    <scope>NUCLEOTIDE SEQUENCE [LARGE SCALE GENOMIC DNA]</scope>
    <source>
        <strain evidence="1 2">DSM 15814</strain>
    </source>
</reference>
<accession>A0A0R1RKU0</accession>
<name>A0A0R1RKU0_9LACO</name>
<sequence>MKIEIPTENGYIGDRYSRHAQPDEMYSGQPVISFPMTFTDLPAGAKTVAWTLLDDDAIPVSGFTYIHWIGANLSADHAKLKEDASRREGEAFVQGNNSTAGGLIHQTDPAITRHYVGPTPPNGDHVYTVTGYALDTTLPLQNGYWLNEFYRAIKGHVLETTKTTFLGRS</sequence>
<dbReference type="Gene3D" id="3.90.280.10">
    <property type="entry name" value="PEBP-like"/>
    <property type="match status" value="1"/>
</dbReference>
<evidence type="ECO:0000313" key="2">
    <source>
        <dbReference type="Proteomes" id="UP000051999"/>
    </source>
</evidence>
<evidence type="ECO:0000313" key="1">
    <source>
        <dbReference type="EMBL" id="KRL57324.1"/>
    </source>
</evidence>
<dbReference type="PATRIC" id="fig|1114972.6.peg.337"/>
<comment type="caution">
    <text evidence="1">The sequence shown here is derived from an EMBL/GenBank/DDBJ whole genome shotgun (WGS) entry which is preliminary data.</text>
</comment>
<gene>
    <name evidence="1" type="ORF">FD35_GL000337</name>
</gene>
<proteinExistence type="predicted"/>
<dbReference type="InterPro" id="IPR008914">
    <property type="entry name" value="PEBP"/>
</dbReference>
<dbReference type="CDD" id="cd00865">
    <property type="entry name" value="PEBP_bact_arch"/>
    <property type="match status" value="1"/>
</dbReference>
<evidence type="ECO:0008006" key="3">
    <source>
        <dbReference type="Google" id="ProtNLM"/>
    </source>
</evidence>
<dbReference type="InterPro" id="IPR036610">
    <property type="entry name" value="PEBP-like_sf"/>
</dbReference>
<dbReference type="Proteomes" id="UP000051999">
    <property type="component" value="Unassembled WGS sequence"/>
</dbReference>
<organism evidence="1 2">
    <name type="scientific">Furfurilactobacillus rossiae DSM 15814</name>
    <dbReference type="NCBI Taxonomy" id="1114972"/>
    <lineage>
        <taxon>Bacteria</taxon>
        <taxon>Bacillati</taxon>
        <taxon>Bacillota</taxon>
        <taxon>Bacilli</taxon>
        <taxon>Lactobacillales</taxon>
        <taxon>Lactobacillaceae</taxon>
        <taxon>Furfurilactobacillus</taxon>
    </lineage>
</organism>
<protein>
    <recommendedName>
        <fullName evidence="3">Phospholipid-binding protein</fullName>
    </recommendedName>
</protein>
<dbReference type="eggNOG" id="COG1881">
    <property type="taxonomic scope" value="Bacteria"/>
</dbReference>
<dbReference type="Pfam" id="PF01161">
    <property type="entry name" value="PBP"/>
    <property type="match status" value="1"/>
</dbReference>
<dbReference type="STRING" id="1114972.FD35_GL000337"/>
<dbReference type="OrthoDB" id="9797506at2"/>
<dbReference type="EMBL" id="AZFF01000001">
    <property type="protein sequence ID" value="KRL57324.1"/>
    <property type="molecule type" value="Genomic_DNA"/>
</dbReference>
<dbReference type="NCBIfam" id="TIGR00481">
    <property type="entry name" value="YbhB/YbcL family Raf kinase inhibitor-like protein"/>
    <property type="match status" value="1"/>
</dbReference>
<dbReference type="SUPFAM" id="SSF49777">
    <property type="entry name" value="PEBP-like"/>
    <property type="match status" value="1"/>
</dbReference>
<dbReference type="InterPro" id="IPR005247">
    <property type="entry name" value="YbhB_YbcL/LppC-like"/>
</dbReference>
<dbReference type="RefSeq" id="WP_017261774.1">
    <property type="nucleotide sequence ID" value="NZ_AUAW01000001.1"/>
</dbReference>
<keyword evidence="2" id="KW-1185">Reference proteome</keyword>
<dbReference type="AlphaFoldDB" id="A0A0R1RKU0"/>